<keyword evidence="7 11" id="KW-1133">Transmembrane helix</keyword>
<evidence type="ECO:0000256" key="5">
    <source>
        <dbReference type="ARBA" id="ARBA00022741"/>
    </source>
</evidence>
<proteinExistence type="inferred from homology"/>
<dbReference type="InterPro" id="IPR050445">
    <property type="entry name" value="Bact_polysacc_biosynth/exp"/>
</dbReference>
<feature type="compositionally biased region" description="Basic and acidic residues" evidence="10">
    <location>
        <begin position="496"/>
        <end position="508"/>
    </location>
</feature>
<keyword evidence="8 11" id="KW-0472">Membrane</keyword>
<feature type="transmembrane region" description="Helical" evidence="11">
    <location>
        <begin position="23"/>
        <end position="44"/>
    </location>
</feature>
<dbReference type="PANTHER" id="PTHR32309">
    <property type="entry name" value="TYROSINE-PROTEIN KINASE"/>
    <property type="match status" value="1"/>
</dbReference>
<evidence type="ECO:0000256" key="4">
    <source>
        <dbReference type="ARBA" id="ARBA00022692"/>
    </source>
</evidence>
<dbReference type="SUPFAM" id="SSF52540">
    <property type="entry name" value="P-loop containing nucleoside triphosphate hydrolases"/>
    <property type="match status" value="1"/>
</dbReference>
<evidence type="ECO:0000256" key="7">
    <source>
        <dbReference type="ARBA" id="ARBA00022989"/>
    </source>
</evidence>
<dbReference type="InterPro" id="IPR003856">
    <property type="entry name" value="LPS_length_determ_N"/>
</dbReference>
<protein>
    <submittedName>
        <fullName evidence="13">Mrp family chromosome partitioning ATPase</fullName>
    </submittedName>
</protein>
<comment type="subcellular location">
    <subcellularLocation>
        <location evidence="1">Cell membrane</location>
        <topology evidence="1">Multi-pass membrane protein</topology>
    </subcellularLocation>
</comment>
<gene>
    <name evidence="13" type="ORF">BJY14_002798</name>
</gene>
<keyword evidence="5" id="KW-0547">Nucleotide-binding</keyword>
<evidence type="ECO:0000256" key="9">
    <source>
        <dbReference type="SAM" id="Coils"/>
    </source>
</evidence>
<accession>A0A7Y9EFI2</accession>
<dbReference type="GO" id="GO:0005886">
    <property type="term" value="C:plasma membrane"/>
    <property type="evidence" value="ECO:0007669"/>
    <property type="project" value="UniProtKB-SubCell"/>
</dbReference>
<comment type="similarity">
    <text evidence="2">Belongs to the CpsC/CapA family.</text>
</comment>
<evidence type="ECO:0000313" key="13">
    <source>
        <dbReference type="EMBL" id="NYD46815.1"/>
    </source>
</evidence>
<feature type="coiled-coil region" evidence="9">
    <location>
        <begin position="144"/>
        <end position="171"/>
    </location>
</feature>
<dbReference type="Proteomes" id="UP000529783">
    <property type="component" value="Unassembled WGS sequence"/>
</dbReference>
<dbReference type="Gene3D" id="3.40.50.300">
    <property type="entry name" value="P-loop containing nucleotide triphosphate hydrolases"/>
    <property type="match status" value="1"/>
</dbReference>
<feature type="domain" description="Polysaccharide chain length determinant N-terminal" evidence="12">
    <location>
        <begin position="10"/>
        <end position="89"/>
    </location>
</feature>
<evidence type="ECO:0000256" key="1">
    <source>
        <dbReference type="ARBA" id="ARBA00004651"/>
    </source>
</evidence>
<keyword evidence="3" id="KW-1003">Cell membrane</keyword>
<evidence type="ECO:0000256" key="10">
    <source>
        <dbReference type="SAM" id="MobiDB-lite"/>
    </source>
</evidence>
<dbReference type="RefSeq" id="WP_179844012.1">
    <property type="nucleotide sequence ID" value="NZ_JACCBA010000001.1"/>
</dbReference>
<dbReference type="Pfam" id="PF02706">
    <property type="entry name" value="Wzz"/>
    <property type="match status" value="1"/>
</dbReference>
<dbReference type="PANTHER" id="PTHR32309:SF31">
    <property type="entry name" value="CAPSULAR EXOPOLYSACCHARIDE FAMILY"/>
    <property type="match status" value="1"/>
</dbReference>
<evidence type="ECO:0000259" key="12">
    <source>
        <dbReference type="Pfam" id="PF02706"/>
    </source>
</evidence>
<reference evidence="13 14" key="1">
    <citation type="submission" date="2020-07" db="EMBL/GenBank/DDBJ databases">
        <title>Sequencing the genomes of 1000 actinobacteria strains.</title>
        <authorList>
            <person name="Klenk H.-P."/>
        </authorList>
    </citation>
    <scope>NUCLEOTIDE SEQUENCE [LARGE SCALE GENOMIC DNA]</scope>
    <source>
        <strain evidence="13 14">DSM 40398</strain>
    </source>
</reference>
<feature type="region of interest" description="Disordered" evidence="10">
    <location>
        <begin position="487"/>
        <end position="623"/>
    </location>
</feature>
<dbReference type="AlphaFoldDB" id="A0A7Y9EFI2"/>
<dbReference type="CDD" id="cd05387">
    <property type="entry name" value="BY-kinase"/>
    <property type="match status" value="1"/>
</dbReference>
<keyword evidence="14" id="KW-1185">Reference proteome</keyword>
<keyword evidence="4 11" id="KW-0812">Transmembrane</keyword>
<keyword evidence="9" id="KW-0175">Coiled coil</keyword>
<evidence type="ECO:0000256" key="11">
    <source>
        <dbReference type="SAM" id="Phobius"/>
    </source>
</evidence>
<comment type="caution">
    <text evidence="13">The sequence shown here is derived from an EMBL/GenBank/DDBJ whole genome shotgun (WGS) entry which is preliminary data.</text>
</comment>
<organism evidence="13 14">
    <name type="scientific">Actinomadura luteofluorescens</name>
    <dbReference type="NCBI Taxonomy" id="46163"/>
    <lineage>
        <taxon>Bacteria</taxon>
        <taxon>Bacillati</taxon>
        <taxon>Actinomycetota</taxon>
        <taxon>Actinomycetes</taxon>
        <taxon>Streptosporangiales</taxon>
        <taxon>Thermomonosporaceae</taxon>
        <taxon>Actinomadura</taxon>
    </lineage>
</organism>
<sequence>MDSTAKADSTELAEYAAMLRRRWWVVVAGAMLGLAIAGAGLVLLPKSYVSTAIVQVTATDPEVPKSNGGKNDFSLETEAQRLRSTEVTSLVQKRIGASDSPLALGRRVQVTVPPNSSVLVIEWAAASSGKARAGAQAFAEAYLQNRNQKAVQRLQSQAAVLEKQINDVRTKLATAGATQRRVLSAQINAFSNKLTDLQVAAANVDGGEIITSASPPAGPSSPDPVKFLPSGLAGGLLLGIILAIMYDRFDRRVRVAGDVERVLDLPVLLSIPQRRGKEELGLLPARSRSGQNFHELAHELTATLGHGNHVILVTGAAPGPGSSIVSVNLAAALARTGSNVLLVCANLQSPLAADLLGLHRGAGLSELLLARVELRDVVRRNHALPSLATITPGADVDLAAEMLQREQMARLIGSLREKARFTVVEAPSTELGADAQALADLSDAALIVVETPRTKYAQIRDGVRRIHRMGAAVLGAVVLPKQDEIAVTTPAPSLPREPRDMPPRRRDGSAGSGAQLPAPMPAPSAPKEPRRAAAHAAREPGPRRDPLTGEADQPRPRKHARPAAPDAGPLDDQDKPNDKTITLSKVNLDAFVPPDDAVSPAADTLTDKAAQKVNRPRPPEGGA</sequence>
<evidence type="ECO:0000256" key="3">
    <source>
        <dbReference type="ARBA" id="ARBA00022475"/>
    </source>
</evidence>
<keyword evidence="6" id="KW-0067">ATP-binding</keyword>
<dbReference type="EMBL" id="JACCBA010000001">
    <property type="protein sequence ID" value="NYD46815.1"/>
    <property type="molecule type" value="Genomic_DNA"/>
</dbReference>
<evidence type="ECO:0000313" key="14">
    <source>
        <dbReference type="Proteomes" id="UP000529783"/>
    </source>
</evidence>
<feature type="compositionally biased region" description="Basic and acidic residues" evidence="10">
    <location>
        <begin position="527"/>
        <end position="555"/>
    </location>
</feature>
<evidence type="ECO:0000256" key="2">
    <source>
        <dbReference type="ARBA" id="ARBA00006683"/>
    </source>
</evidence>
<dbReference type="InterPro" id="IPR005702">
    <property type="entry name" value="Wzc-like_C"/>
</dbReference>
<evidence type="ECO:0000256" key="8">
    <source>
        <dbReference type="ARBA" id="ARBA00023136"/>
    </source>
</evidence>
<evidence type="ECO:0000256" key="6">
    <source>
        <dbReference type="ARBA" id="ARBA00022840"/>
    </source>
</evidence>
<dbReference type="InterPro" id="IPR027417">
    <property type="entry name" value="P-loop_NTPase"/>
</dbReference>
<name>A0A7Y9EFI2_9ACTN</name>